<dbReference type="Proteomes" id="UP000265515">
    <property type="component" value="Unassembled WGS sequence"/>
</dbReference>
<evidence type="ECO:0008006" key="3">
    <source>
        <dbReference type="Google" id="ProtNLM"/>
    </source>
</evidence>
<gene>
    <name evidence="1" type="ORF">CBR_g46806</name>
</gene>
<accession>A0A388M181</accession>
<dbReference type="SUPFAM" id="SSF56281">
    <property type="entry name" value="Metallo-hydrolase/oxidoreductase"/>
    <property type="match status" value="1"/>
</dbReference>
<dbReference type="AlphaFoldDB" id="A0A388M181"/>
<dbReference type="Gene3D" id="3.60.15.10">
    <property type="entry name" value="Ribonuclease Z/Hydroxyacylglutathione hydrolase-like"/>
    <property type="match status" value="1"/>
</dbReference>
<name>A0A388M181_CHABU</name>
<evidence type="ECO:0000313" key="1">
    <source>
        <dbReference type="EMBL" id="GBG88239.1"/>
    </source>
</evidence>
<evidence type="ECO:0000313" key="2">
    <source>
        <dbReference type="Proteomes" id="UP000265515"/>
    </source>
</evidence>
<reference evidence="1 2" key="1">
    <citation type="journal article" date="2018" name="Cell">
        <title>The Chara Genome: Secondary Complexity and Implications for Plant Terrestrialization.</title>
        <authorList>
            <person name="Nishiyama T."/>
            <person name="Sakayama H."/>
            <person name="Vries J.D."/>
            <person name="Buschmann H."/>
            <person name="Saint-Marcoux D."/>
            <person name="Ullrich K.K."/>
            <person name="Haas F.B."/>
            <person name="Vanderstraeten L."/>
            <person name="Becker D."/>
            <person name="Lang D."/>
            <person name="Vosolsobe S."/>
            <person name="Rombauts S."/>
            <person name="Wilhelmsson P.K.I."/>
            <person name="Janitza P."/>
            <person name="Kern R."/>
            <person name="Heyl A."/>
            <person name="Rumpler F."/>
            <person name="Villalobos L.I.A.C."/>
            <person name="Clay J.M."/>
            <person name="Skokan R."/>
            <person name="Toyoda A."/>
            <person name="Suzuki Y."/>
            <person name="Kagoshima H."/>
            <person name="Schijlen E."/>
            <person name="Tajeshwar N."/>
            <person name="Catarino B."/>
            <person name="Hetherington A.J."/>
            <person name="Saltykova A."/>
            <person name="Bonnot C."/>
            <person name="Breuninger H."/>
            <person name="Symeonidi A."/>
            <person name="Radhakrishnan G.V."/>
            <person name="Van Nieuwerburgh F."/>
            <person name="Deforce D."/>
            <person name="Chang C."/>
            <person name="Karol K.G."/>
            <person name="Hedrich R."/>
            <person name="Ulvskov P."/>
            <person name="Glockner G."/>
            <person name="Delwiche C.F."/>
            <person name="Petrasek J."/>
            <person name="Van de Peer Y."/>
            <person name="Friml J."/>
            <person name="Beilby M."/>
            <person name="Dolan L."/>
            <person name="Kohara Y."/>
            <person name="Sugano S."/>
            <person name="Fujiyama A."/>
            <person name="Delaux P.-M."/>
            <person name="Quint M."/>
            <person name="TheiBen G."/>
            <person name="Hagemann M."/>
            <person name="Harholt J."/>
            <person name="Dunand C."/>
            <person name="Zachgo S."/>
            <person name="Langdale J."/>
            <person name="Maumus F."/>
            <person name="Straeten D.V.D."/>
            <person name="Gould S.B."/>
            <person name="Rensing S.A."/>
        </authorList>
    </citation>
    <scope>NUCLEOTIDE SEQUENCE [LARGE SCALE GENOMIC DNA]</scope>
    <source>
        <strain evidence="1 2">S276</strain>
    </source>
</reference>
<dbReference type="OMA" id="VHCNSAS"/>
<dbReference type="Pfam" id="PF13483">
    <property type="entry name" value="Lactamase_B_3"/>
    <property type="match status" value="1"/>
</dbReference>
<organism evidence="1 2">
    <name type="scientific">Chara braunii</name>
    <name type="common">Braun's stonewort</name>
    <dbReference type="NCBI Taxonomy" id="69332"/>
    <lineage>
        <taxon>Eukaryota</taxon>
        <taxon>Viridiplantae</taxon>
        <taxon>Streptophyta</taxon>
        <taxon>Charophyceae</taxon>
        <taxon>Charales</taxon>
        <taxon>Characeae</taxon>
        <taxon>Chara</taxon>
    </lineage>
</organism>
<dbReference type="STRING" id="69332.A0A388M181"/>
<dbReference type="PANTHER" id="PTHR36142:SF2">
    <property type="entry name" value="METALLO-HYDROLASE_OXIDOREDUCTASE SUPERFAMILY PROTEIN"/>
    <property type="match status" value="1"/>
</dbReference>
<dbReference type="EMBL" id="BFEA01000659">
    <property type="protein sequence ID" value="GBG88239.1"/>
    <property type="molecule type" value="Genomic_DNA"/>
</dbReference>
<sequence length="426" mass="45208">MATCLPHILTGSTAVCSRLAIVIKRKNAAPDPEKSLSARAAAIACRCAFCHQCHSCNVEQEAAIDSAIGRRSSAFNDVGTAALVIGRSASSSSPFCSSIRRRRRSPPYVGKTRCVATTAGAQQQASEPSGADSAAAADAAAEAASLSEAQQQTGVIMTYTHWEQNSFLLEIGGVRIAVDPIIGDLDFGLPSLVAVKKVALAGMTVKDIPEVDCILITQGFDDHCHLPTLRMLAKDRPNVPVIAAVNAKRMMDGLFRNTTYLEHGTTTEVRGQEGAAAAVVSITATVGDLIGPPWQLRENGYVLSVARPPNAKFTLYMEPHCRWGGDLPEEKIDCVITPVVKAVVKPVGYAIVEGMDSAVNLLRKLKPRYVIPLRNGSSKLEGLLSPAFGSEGSIPEFIEILRRDGGDAANAEVLVSNPGVPLQIPF</sequence>
<dbReference type="PANTHER" id="PTHR36142">
    <property type="entry name" value="METALLO-HYDROLASE/OXIDOREDUCTASE SUPERFAMILY PROTEIN"/>
    <property type="match status" value="1"/>
</dbReference>
<comment type="caution">
    <text evidence="1">The sequence shown here is derived from an EMBL/GenBank/DDBJ whole genome shotgun (WGS) entry which is preliminary data.</text>
</comment>
<protein>
    <recommendedName>
        <fullName evidence="3">Metallo-beta-lactamase domain-containing protein</fullName>
    </recommendedName>
</protein>
<dbReference type="Gramene" id="GBG88239">
    <property type="protein sequence ID" value="GBG88239"/>
    <property type="gene ID" value="CBR_g46806"/>
</dbReference>
<dbReference type="OrthoDB" id="332863at2759"/>
<dbReference type="InterPro" id="IPR036866">
    <property type="entry name" value="RibonucZ/Hydroxyglut_hydro"/>
</dbReference>
<keyword evidence="2" id="KW-1185">Reference proteome</keyword>
<proteinExistence type="predicted"/>